<accession>A0ACC2K506</accession>
<reference evidence="1 2" key="1">
    <citation type="journal article" date="2022" name="Hortic Res">
        <title>A haplotype resolved chromosomal level avocado genome allows analysis of novel avocado genes.</title>
        <authorList>
            <person name="Nath O."/>
            <person name="Fletcher S.J."/>
            <person name="Hayward A."/>
            <person name="Shaw L.M."/>
            <person name="Masouleh A.K."/>
            <person name="Furtado A."/>
            <person name="Henry R.J."/>
            <person name="Mitter N."/>
        </authorList>
    </citation>
    <scope>NUCLEOTIDE SEQUENCE [LARGE SCALE GENOMIC DNA]</scope>
    <source>
        <strain evidence="2">cv. Hass</strain>
    </source>
</reference>
<dbReference type="Proteomes" id="UP001234297">
    <property type="component" value="Chromosome 12"/>
</dbReference>
<comment type="caution">
    <text evidence="1">The sequence shown here is derived from an EMBL/GenBank/DDBJ whole genome shotgun (WGS) entry which is preliminary data.</text>
</comment>
<proteinExistence type="predicted"/>
<evidence type="ECO:0000313" key="1">
    <source>
        <dbReference type="EMBL" id="KAJ8616209.1"/>
    </source>
</evidence>
<sequence>MAEVNLLDISLLDNGIVHQMSCPYTPEQNGMAERKHRNVTELGLTMLFHGGVPKHFRVESFSTAVWLINRLPTRILDMQSPYERLLGTKLDYGSVRVFGTRCYPCLRDYAKAKFDARSLPCVFLGYSHRFKGYGCLYPPTNRIYISHHVVFDEVTFPFRDPGALHSSTETPLDLAVFTDWFLDAWEPLSYEPLSSEESKLSASHERRKFQTTDESTLLYVPSCATTHGDNSSFTTISSQSNTAHLETGPPKL</sequence>
<dbReference type="EMBL" id="CM056820">
    <property type="protein sequence ID" value="KAJ8616209.1"/>
    <property type="molecule type" value="Genomic_DNA"/>
</dbReference>
<protein>
    <submittedName>
        <fullName evidence="1">Uncharacterized protein</fullName>
    </submittedName>
</protein>
<gene>
    <name evidence="1" type="ORF">MRB53_035581</name>
</gene>
<keyword evidence="2" id="KW-1185">Reference proteome</keyword>
<name>A0ACC2K506_PERAE</name>
<organism evidence="1 2">
    <name type="scientific">Persea americana</name>
    <name type="common">Avocado</name>
    <dbReference type="NCBI Taxonomy" id="3435"/>
    <lineage>
        <taxon>Eukaryota</taxon>
        <taxon>Viridiplantae</taxon>
        <taxon>Streptophyta</taxon>
        <taxon>Embryophyta</taxon>
        <taxon>Tracheophyta</taxon>
        <taxon>Spermatophyta</taxon>
        <taxon>Magnoliopsida</taxon>
        <taxon>Magnoliidae</taxon>
        <taxon>Laurales</taxon>
        <taxon>Lauraceae</taxon>
        <taxon>Persea</taxon>
    </lineage>
</organism>
<evidence type="ECO:0000313" key="2">
    <source>
        <dbReference type="Proteomes" id="UP001234297"/>
    </source>
</evidence>